<dbReference type="AlphaFoldDB" id="D0GNX3"/>
<evidence type="ECO:0000313" key="1">
    <source>
        <dbReference type="EMBL" id="EEY34223.1"/>
    </source>
</evidence>
<reference evidence="1 2" key="1">
    <citation type="submission" date="2009-10" db="EMBL/GenBank/DDBJ databases">
        <authorList>
            <person name="Harkins D.M."/>
            <person name="Madupu R."/>
            <person name="Durkin A.S."/>
            <person name="Torralba M."/>
            <person name="Methe B."/>
            <person name="Sutton G.G."/>
            <person name="Strausberg R.L."/>
            <person name="Nelson K.E."/>
        </authorList>
    </citation>
    <scope>NUCLEOTIDE SEQUENCE [LARGE SCALE GENOMIC DNA]</scope>
    <source>
        <strain evidence="1 2">F0264</strain>
    </source>
</reference>
<keyword evidence="2" id="KW-1185">Reference proteome</keyword>
<sequence>MKDTKKVSLVLTSPTGRTRNIIGVSVNPSQVNQNFTLSDPDMNGEHVTIMNGSTATTYEIVVRQNSGNFTFLNNFVQDCLDEGASGNGLFKNTSVKGKPETHVLVGVTIQKKESGQHDNSNVDATFTIQAESVTRNNL</sequence>
<organism evidence="1 2">
    <name type="scientific">Pseudoleptotrichia goodfellowii F0264</name>
    <dbReference type="NCBI Taxonomy" id="596323"/>
    <lineage>
        <taxon>Bacteria</taxon>
        <taxon>Fusobacteriati</taxon>
        <taxon>Fusobacteriota</taxon>
        <taxon>Fusobacteriia</taxon>
        <taxon>Fusobacteriales</taxon>
        <taxon>Leptotrichiaceae</taxon>
        <taxon>Pseudoleptotrichia</taxon>
    </lineage>
</organism>
<evidence type="ECO:0000313" key="2">
    <source>
        <dbReference type="Proteomes" id="UP000004226"/>
    </source>
</evidence>
<dbReference type="EMBL" id="ADAD01000177">
    <property type="protein sequence ID" value="EEY34223.1"/>
    <property type="molecule type" value="Genomic_DNA"/>
</dbReference>
<dbReference type="Proteomes" id="UP000004226">
    <property type="component" value="Unassembled WGS sequence"/>
</dbReference>
<proteinExistence type="predicted"/>
<protein>
    <submittedName>
        <fullName evidence="1">Uncharacterized protein</fullName>
    </submittedName>
</protein>
<name>D0GNX3_9FUSO</name>
<comment type="caution">
    <text evidence="1">The sequence shown here is derived from an EMBL/GenBank/DDBJ whole genome shotgun (WGS) entry which is preliminary data.</text>
</comment>
<gene>
    <name evidence="1" type="ORF">HMPREF0554_0826</name>
</gene>
<accession>D0GNX3</accession>